<evidence type="ECO:0000256" key="4">
    <source>
        <dbReference type="ARBA" id="ARBA00022729"/>
    </source>
</evidence>
<dbReference type="GO" id="GO:0055085">
    <property type="term" value="P:transmembrane transport"/>
    <property type="evidence" value="ECO:0007669"/>
    <property type="project" value="InterPro"/>
</dbReference>
<comment type="caution">
    <text evidence="6">The sequence shown here is derived from an EMBL/GenBank/DDBJ whole genome shotgun (WGS) entry which is preliminary data.</text>
</comment>
<keyword evidence="4 5" id="KW-0732">Signal</keyword>
<comment type="similarity">
    <text evidence="2">Belongs to the bacterial solute-binding protein 7 family.</text>
</comment>
<dbReference type="PIRSF" id="PIRSF006470">
    <property type="entry name" value="DctB"/>
    <property type="match status" value="1"/>
</dbReference>
<dbReference type="Pfam" id="PF03480">
    <property type="entry name" value="DctP"/>
    <property type="match status" value="1"/>
</dbReference>
<dbReference type="PANTHER" id="PTHR33376:SF4">
    <property type="entry name" value="SIALIC ACID-BINDING PERIPLASMIC PROTEIN SIAP"/>
    <property type="match status" value="1"/>
</dbReference>
<dbReference type="NCBIfam" id="TIGR00787">
    <property type="entry name" value="dctP"/>
    <property type="match status" value="1"/>
</dbReference>
<sequence length="337" mass="36968">MKMAMTRKQFLMGATAAAATVAIRPAFAARRTVIKFGLDLTTDHPTTVNLTTAAQKIKDATKGEVEVQVFPSSQLGDDTHMLSNLRSGAMQMMAIGDNILATLVPTAAIDNVGFAFKTPEMAWKALDGSVGDLVRADIEKVGLHPMHRIWDEGFREITSSTKQINSPADLQGFKIRVPPSPISLSIFQSLGASATTINAAELYTSLQTHVVDGQENPLGNIETMKLDQVQKYCSLTNHMWVGYWLLMNGQFWAGLPDDHKKIIADTFDAQALEQRKANQALDASLEETLKKQGMEFAKPDNTAFQKVLTQSGFYKTWKDKFGAPLWTALESFTGPLA</sequence>
<dbReference type="InterPro" id="IPR018389">
    <property type="entry name" value="DctP_fam"/>
</dbReference>
<protein>
    <submittedName>
        <fullName evidence="6">ABC transporter substrate-binding protein</fullName>
    </submittedName>
</protein>
<evidence type="ECO:0000256" key="1">
    <source>
        <dbReference type="ARBA" id="ARBA00004196"/>
    </source>
</evidence>
<reference evidence="6" key="2">
    <citation type="submission" date="2020-09" db="EMBL/GenBank/DDBJ databases">
        <authorList>
            <person name="Sun Q."/>
            <person name="Zhou Y."/>
        </authorList>
    </citation>
    <scope>NUCLEOTIDE SEQUENCE</scope>
    <source>
        <strain evidence="6">CGMCC 1.15725</strain>
    </source>
</reference>
<feature type="chain" id="PRO_5035272435" evidence="5">
    <location>
        <begin position="29"/>
        <end position="337"/>
    </location>
</feature>
<dbReference type="PANTHER" id="PTHR33376">
    <property type="match status" value="1"/>
</dbReference>
<organism evidence="6 7">
    <name type="scientific">Aliidongia dinghuensis</name>
    <dbReference type="NCBI Taxonomy" id="1867774"/>
    <lineage>
        <taxon>Bacteria</taxon>
        <taxon>Pseudomonadati</taxon>
        <taxon>Pseudomonadota</taxon>
        <taxon>Alphaproteobacteria</taxon>
        <taxon>Rhodospirillales</taxon>
        <taxon>Dongiaceae</taxon>
        <taxon>Aliidongia</taxon>
    </lineage>
</organism>
<dbReference type="Gene3D" id="3.40.190.170">
    <property type="entry name" value="Bacterial extracellular solute-binding protein, family 7"/>
    <property type="match status" value="1"/>
</dbReference>
<dbReference type="NCBIfam" id="NF037995">
    <property type="entry name" value="TRAP_S1"/>
    <property type="match status" value="1"/>
</dbReference>
<evidence type="ECO:0000256" key="5">
    <source>
        <dbReference type="SAM" id="SignalP"/>
    </source>
</evidence>
<dbReference type="InterPro" id="IPR006311">
    <property type="entry name" value="TAT_signal"/>
</dbReference>
<comment type="subcellular location">
    <subcellularLocation>
        <location evidence="1">Cell envelope</location>
    </subcellularLocation>
</comment>
<dbReference type="InterPro" id="IPR038404">
    <property type="entry name" value="TRAP_DctP_sf"/>
</dbReference>
<feature type="signal peptide" evidence="5">
    <location>
        <begin position="1"/>
        <end position="28"/>
    </location>
</feature>
<evidence type="ECO:0000256" key="2">
    <source>
        <dbReference type="ARBA" id="ARBA00009023"/>
    </source>
</evidence>
<dbReference type="RefSeq" id="WP_189051773.1">
    <property type="nucleotide sequence ID" value="NZ_BMJQ01000021.1"/>
</dbReference>
<keyword evidence="3" id="KW-0813">Transport</keyword>
<dbReference type="PROSITE" id="PS51318">
    <property type="entry name" value="TAT"/>
    <property type="match status" value="1"/>
</dbReference>
<dbReference type="AlphaFoldDB" id="A0A8J2Z0I4"/>
<reference evidence="6" key="1">
    <citation type="journal article" date="2014" name="Int. J. Syst. Evol. Microbiol.">
        <title>Complete genome sequence of Corynebacterium casei LMG S-19264T (=DSM 44701T), isolated from a smear-ripened cheese.</title>
        <authorList>
            <consortium name="US DOE Joint Genome Institute (JGI-PGF)"/>
            <person name="Walter F."/>
            <person name="Albersmeier A."/>
            <person name="Kalinowski J."/>
            <person name="Ruckert C."/>
        </authorList>
    </citation>
    <scope>NUCLEOTIDE SEQUENCE</scope>
    <source>
        <strain evidence="6">CGMCC 1.15725</strain>
    </source>
</reference>
<proteinExistence type="inferred from homology"/>
<dbReference type="GO" id="GO:0030288">
    <property type="term" value="C:outer membrane-bounded periplasmic space"/>
    <property type="evidence" value="ECO:0007669"/>
    <property type="project" value="InterPro"/>
</dbReference>
<name>A0A8J2Z0I4_9PROT</name>
<dbReference type="EMBL" id="BMJQ01000021">
    <property type="protein sequence ID" value="GGF44758.1"/>
    <property type="molecule type" value="Genomic_DNA"/>
</dbReference>
<evidence type="ECO:0000313" key="7">
    <source>
        <dbReference type="Proteomes" id="UP000646365"/>
    </source>
</evidence>
<dbReference type="InterPro" id="IPR004682">
    <property type="entry name" value="TRAP_DctP"/>
</dbReference>
<evidence type="ECO:0000256" key="3">
    <source>
        <dbReference type="ARBA" id="ARBA00022448"/>
    </source>
</evidence>
<dbReference type="Proteomes" id="UP000646365">
    <property type="component" value="Unassembled WGS sequence"/>
</dbReference>
<dbReference type="CDD" id="cd13603">
    <property type="entry name" value="PBP2_TRAP_Siap_TeaA_like"/>
    <property type="match status" value="1"/>
</dbReference>
<keyword evidence="7" id="KW-1185">Reference proteome</keyword>
<evidence type="ECO:0000313" key="6">
    <source>
        <dbReference type="EMBL" id="GGF44758.1"/>
    </source>
</evidence>
<gene>
    <name evidence="6" type="ORF">GCM10011611_58990</name>
</gene>
<accession>A0A8J2Z0I4</accession>